<sequence>MSGGISASTLATAAIGLQAAGMASSAMGARAQSKATQAAYDYQSKVAANNAKIAEWQAENALERGQKAEQTSRLKTAQLKGTQRAALAEKGIALDEGSALNILNDTDYMGDVDANTIHDNAALEAWGYRAQAAGLSSDSSMLAARAAAEDPTAATTSSLLGSAGSVASSWYAYKTRTKVG</sequence>
<proteinExistence type="predicted"/>
<dbReference type="Pfam" id="PF24072">
    <property type="entry name" value="T7_gp14"/>
    <property type="match status" value="1"/>
</dbReference>
<evidence type="ECO:0000313" key="2">
    <source>
        <dbReference type="Proteomes" id="UP000198607"/>
    </source>
</evidence>
<gene>
    <name evidence="1" type="ORF">SAMN05660652_01455</name>
</gene>
<evidence type="ECO:0000313" key="1">
    <source>
        <dbReference type="EMBL" id="SDH22860.1"/>
    </source>
</evidence>
<dbReference type="InterPro" id="IPR038996">
    <property type="entry name" value="Gp14"/>
</dbReference>
<dbReference type="STRING" id="83767.SAMN05660652_01455"/>
<protein>
    <submittedName>
        <fullName evidence="1">Uncharacterized protein</fullName>
    </submittedName>
</protein>
<keyword evidence="2" id="KW-1185">Reference proteome</keyword>
<dbReference type="EMBL" id="FNCY01000004">
    <property type="protein sequence ID" value="SDH22860.1"/>
    <property type="molecule type" value="Genomic_DNA"/>
</dbReference>
<accession>A0A1G8ARF2</accession>
<dbReference type="RefSeq" id="WP_425438683.1">
    <property type="nucleotide sequence ID" value="NZ_FNCY01000004.1"/>
</dbReference>
<name>A0A1G8ARF2_9RHOO</name>
<organism evidence="1 2">
    <name type="scientific">Propionivibrio dicarboxylicus</name>
    <dbReference type="NCBI Taxonomy" id="83767"/>
    <lineage>
        <taxon>Bacteria</taxon>
        <taxon>Pseudomonadati</taxon>
        <taxon>Pseudomonadota</taxon>
        <taxon>Betaproteobacteria</taxon>
        <taxon>Rhodocyclales</taxon>
        <taxon>Rhodocyclaceae</taxon>
        <taxon>Propionivibrio</taxon>
    </lineage>
</organism>
<dbReference type="Proteomes" id="UP000198607">
    <property type="component" value="Unassembled WGS sequence"/>
</dbReference>
<dbReference type="AlphaFoldDB" id="A0A1G8ARF2"/>
<reference evidence="1 2" key="1">
    <citation type="submission" date="2016-10" db="EMBL/GenBank/DDBJ databases">
        <authorList>
            <person name="de Groot N.N."/>
        </authorList>
    </citation>
    <scope>NUCLEOTIDE SEQUENCE [LARGE SCALE GENOMIC DNA]</scope>
    <source>
        <strain evidence="1 2">DSM 5885</strain>
    </source>
</reference>